<dbReference type="Proteomes" id="UP000829685">
    <property type="component" value="Unassembled WGS sequence"/>
</dbReference>
<gene>
    <name evidence="9" type="ORF">JX265_012929</name>
</gene>
<feature type="transmembrane region" description="Helical" evidence="7">
    <location>
        <begin position="132"/>
        <end position="154"/>
    </location>
</feature>
<dbReference type="EMBL" id="JAFIMR010000060">
    <property type="protein sequence ID" value="KAI1852901.1"/>
    <property type="molecule type" value="Genomic_DNA"/>
</dbReference>
<comment type="similarity">
    <text evidence="5">Belongs to the SAT4 family.</text>
</comment>
<organism evidence="9 10">
    <name type="scientific">Neoarthrinium moseri</name>
    <dbReference type="NCBI Taxonomy" id="1658444"/>
    <lineage>
        <taxon>Eukaryota</taxon>
        <taxon>Fungi</taxon>
        <taxon>Dikarya</taxon>
        <taxon>Ascomycota</taxon>
        <taxon>Pezizomycotina</taxon>
        <taxon>Sordariomycetes</taxon>
        <taxon>Xylariomycetidae</taxon>
        <taxon>Amphisphaeriales</taxon>
        <taxon>Apiosporaceae</taxon>
        <taxon>Neoarthrinium</taxon>
    </lineage>
</organism>
<evidence type="ECO:0000256" key="1">
    <source>
        <dbReference type="ARBA" id="ARBA00004141"/>
    </source>
</evidence>
<feature type="region of interest" description="Disordered" evidence="6">
    <location>
        <begin position="318"/>
        <end position="338"/>
    </location>
</feature>
<evidence type="ECO:0000256" key="7">
    <source>
        <dbReference type="SAM" id="Phobius"/>
    </source>
</evidence>
<evidence type="ECO:0000256" key="4">
    <source>
        <dbReference type="ARBA" id="ARBA00023136"/>
    </source>
</evidence>
<evidence type="ECO:0000256" key="5">
    <source>
        <dbReference type="ARBA" id="ARBA00038359"/>
    </source>
</evidence>
<feature type="transmembrane region" description="Helical" evidence="7">
    <location>
        <begin position="97"/>
        <end position="120"/>
    </location>
</feature>
<dbReference type="GO" id="GO:0016020">
    <property type="term" value="C:membrane"/>
    <property type="evidence" value="ECO:0007669"/>
    <property type="project" value="UniProtKB-SubCell"/>
</dbReference>
<feature type="domain" description="Rhodopsin" evidence="8">
    <location>
        <begin position="39"/>
        <end position="282"/>
    </location>
</feature>
<dbReference type="PANTHER" id="PTHR33048">
    <property type="entry name" value="PTH11-LIKE INTEGRAL MEMBRANE PROTEIN (AFU_ORTHOLOGUE AFUA_5G11245)"/>
    <property type="match status" value="1"/>
</dbReference>
<keyword evidence="4 7" id="KW-0472">Membrane</keyword>
<keyword evidence="10" id="KW-1185">Reference proteome</keyword>
<feature type="transmembrane region" description="Helical" evidence="7">
    <location>
        <begin position="251"/>
        <end position="277"/>
    </location>
</feature>
<dbReference type="Pfam" id="PF20684">
    <property type="entry name" value="Fung_rhodopsin"/>
    <property type="match status" value="1"/>
</dbReference>
<evidence type="ECO:0000313" key="10">
    <source>
        <dbReference type="Proteomes" id="UP000829685"/>
    </source>
</evidence>
<proteinExistence type="inferred from homology"/>
<name>A0A9P9W9A8_9PEZI</name>
<dbReference type="PANTHER" id="PTHR33048:SF15">
    <property type="entry name" value="INTEGRAL MEMBRANE PROTEIN"/>
    <property type="match status" value="1"/>
</dbReference>
<evidence type="ECO:0000313" key="9">
    <source>
        <dbReference type="EMBL" id="KAI1852901.1"/>
    </source>
</evidence>
<feature type="transmembrane region" description="Helical" evidence="7">
    <location>
        <begin position="219"/>
        <end position="239"/>
    </location>
</feature>
<feature type="transmembrane region" description="Helical" evidence="7">
    <location>
        <begin position="54"/>
        <end position="77"/>
    </location>
</feature>
<feature type="transmembrane region" description="Helical" evidence="7">
    <location>
        <begin position="187"/>
        <end position="207"/>
    </location>
</feature>
<dbReference type="InterPro" id="IPR052337">
    <property type="entry name" value="SAT4-like"/>
</dbReference>
<accession>A0A9P9W9A8</accession>
<evidence type="ECO:0000256" key="3">
    <source>
        <dbReference type="ARBA" id="ARBA00022989"/>
    </source>
</evidence>
<comment type="caution">
    <text evidence="9">The sequence shown here is derived from an EMBL/GenBank/DDBJ whole genome shotgun (WGS) entry which is preliminary data.</text>
</comment>
<dbReference type="AlphaFoldDB" id="A0A9P9W9A8"/>
<reference evidence="9" key="1">
    <citation type="submission" date="2021-03" db="EMBL/GenBank/DDBJ databases">
        <title>Revisited historic fungal species revealed as producer of novel bioactive compounds through whole genome sequencing and comparative genomics.</title>
        <authorList>
            <person name="Vignolle G.A."/>
            <person name="Hochenegger N."/>
            <person name="Mach R.L."/>
            <person name="Mach-Aigner A.R."/>
            <person name="Javad Rahimi M."/>
            <person name="Salim K.A."/>
            <person name="Chan C.M."/>
            <person name="Lim L.B.L."/>
            <person name="Cai F."/>
            <person name="Druzhinina I.S."/>
            <person name="U'Ren J.M."/>
            <person name="Derntl C."/>
        </authorList>
    </citation>
    <scope>NUCLEOTIDE SEQUENCE</scope>
    <source>
        <strain evidence="9">TUCIM 5799</strain>
    </source>
</reference>
<evidence type="ECO:0000256" key="6">
    <source>
        <dbReference type="SAM" id="MobiDB-lite"/>
    </source>
</evidence>
<keyword evidence="3 7" id="KW-1133">Transmembrane helix</keyword>
<dbReference type="InterPro" id="IPR049326">
    <property type="entry name" value="Rhodopsin_dom_fungi"/>
</dbReference>
<comment type="subcellular location">
    <subcellularLocation>
        <location evidence="1">Membrane</location>
        <topology evidence="1">Multi-pass membrane protein</topology>
    </subcellularLocation>
</comment>
<evidence type="ECO:0000259" key="8">
    <source>
        <dbReference type="Pfam" id="PF20684"/>
    </source>
</evidence>
<feature type="transmembrane region" description="Helical" evidence="7">
    <location>
        <begin position="20"/>
        <end position="42"/>
    </location>
</feature>
<protein>
    <recommendedName>
        <fullName evidence="8">Rhodopsin domain-containing protein</fullName>
    </recommendedName>
</protein>
<evidence type="ECO:0000256" key="2">
    <source>
        <dbReference type="ARBA" id="ARBA00022692"/>
    </source>
</evidence>
<sequence>MNDIIDPSARQVQPEGLSLAIVVVSLLCLFFSILAVAGRTYVRLDDGLFGLDDGLVVIGTLAYAADVGIAVYAAHVGVGTVNAKLNAWMMEEAPKFFTVWILVYVISLATLKSSICVTLLRIGSAKDSLRIAVRVLLAITWASFTVTFVGVLLYCRPIEANWDVSLILEGKGSCADTKVMIGLSHTATASTLLTDLGCVVLPGMILWNIQMERRAKLSVFALLSFASLASIMTICRAPFISHYATPQEDLMYWVGHIVLFSTIETAIACIASSVPMIRLFFVRTRAPGLSGGKSPEPFNASSSIITFGSMPLDRVGKSKGMFRNPTDQGRSYASAHAKGDWERLQDAASDKDLLEDHGSSKQAKGIRADYTYSVELSHSPKHATGFLDGNGK</sequence>
<keyword evidence="2 7" id="KW-0812">Transmembrane</keyword>